<evidence type="ECO:0000256" key="4">
    <source>
        <dbReference type="PROSITE-ProRule" id="PRU00134"/>
    </source>
</evidence>
<dbReference type="Gene3D" id="2.170.270.10">
    <property type="entry name" value="SET domain"/>
    <property type="match status" value="1"/>
</dbReference>
<proteinExistence type="predicted"/>
<dbReference type="Proteomes" id="UP000320333">
    <property type="component" value="Unassembled WGS sequence"/>
</dbReference>
<name>A0A507FCJ4_9FUNG</name>
<evidence type="ECO:0008006" key="9">
    <source>
        <dbReference type="Google" id="ProtNLM"/>
    </source>
</evidence>
<dbReference type="AlphaFoldDB" id="A0A507FCJ4"/>
<evidence type="ECO:0000259" key="6">
    <source>
        <dbReference type="PROSITE" id="PS50865"/>
    </source>
</evidence>
<dbReference type="Pfam" id="PF01753">
    <property type="entry name" value="zf-MYND"/>
    <property type="match status" value="1"/>
</dbReference>
<dbReference type="SUPFAM" id="SSF82199">
    <property type="entry name" value="SET domain"/>
    <property type="match status" value="1"/>
</dbReference>
<comment type="caution">
    <text evidence="7">The sequence shown here is derived from an EMBL/GenBank/DDBJ whole genome shotgun (WGS) entry which is preliminary data.</text>
</comment>
<keyword evidence="3" id="KW-0862">Zinc</keyword>
<reference evidence="7 8" key="1">
    <citation type="journal article" date="2019" name="Sci. Rep.">
        <title>Comparative genomics of chytrid fungi reveal insights into the obligate biotrophic and pathogenic lifestyle of Synchytrium endobioticum.</title>
        <authorList>
            <person name="van de Vossenberg B.T.L.H."/>
            <person name="Warris S."/>
            <person name="Nguyen H.D.T."/>
            <person name="van Gent-Pelzer M.P.E."/>
            <person name="Joly D.L."/>
            <person name="van de Geest H.C."/>
            <person name="Bonants P.J.M."/>
            <person name="Smith D.S."/>
            <person name="Levesque C.A."/>
            <person name="van der Lee T.A.J."/>
        </authorList>
    </citation>
    <scope>NUCLEOTIDE SEQUENCE [LARGE SCALE GENOMIC DNA]</scope>
    <source>
        <strain evidence="7 8">CBS 675.73</strain>
    </source>
</reference>
<dbReference type="PROSITE" id="PS01360">
    <property type="entry name" value="ZF_MYND_1"/>
    <property type="match status" value="1"/>
</dbReference>
<evidence type="ECO:0000256" key="2">
    <source>
        <dbReference type="ARBA" id="ARBA00022771"/>
    </source>
</evidence>
<dbReference type="EMBL" id="QEAP01000195">
    <property type="protein sequence ID" value="TPX73297.1"/>
    <property type="molecule type" value="Genomic_DNA"/>
</dbReference>
<feature type="domain" description="MYND-type" evidence="6">
    <location>
        <begin position="47"/>
        <end position="84"/>
    </location>
</feature>
<accession>A0A507FCJ4</accession>
<dbReference type="Pfam" id="PF00856">
    <property type="entry name" value="SET"/>
    <property type="match status" value="1"/>
</dbReference>
<dbReference type="PROSITE" id="PS50280">
    <property type="entry name" value="SET"/>
    <property type="match status" value="1"/>
</dbReference>
<evidence type="ECO:0000259" key="5">
    <source>
        <dbReference type="PROSITE" id="PS50280"/>
    </source>
</evidence>
<dbReference type="InterPro" id="IPR050869">
    <property type="entry name" value="H3K4_H4K5_MeTrfase"/>
</dbReference>
<dbReference type="OrthoDB" id="265717at2759"/>
<dbReference type="GO" id="GO:0005634">
    <property type="term" value="C:nucleus"/>
    <property type="evidence" value="ECO:0007669"/>
    <property type="project" value="TreeGrafter"/>
</dbReference>
<dbReference type="InterPro" id="IPR002893">
    <property type="entry name" value="Znf_MYND"/>
</dbReference>
<dbReference type="PANTHER" id="PTHR12197">
    <property type="entry name" value="HISTONE-LYSINE N-METHYLTRANSFERASE SMYD"/>
    <property type="match status" value="1"/>
</dbReference>
<feature type="domain" description="SET" evidence="5">
    <location>
        <begin position="7"/>
        <end position="241"/>
    </location>
</feature>
<dbReference type="Gene3D" id="1.10.220.160">
    <property type="match status" value="1"/>
</dbReference>
<dbReference type="PANTHER" id="PTHR12197:SF251">
    <property type="entry name" value="EG:BACR7C10.4 PROTEIN"/>
    <property type="match status" value="1"/>
</dbReference>
<protein>
    <recommendedName>
        <fullName evidence="9">MYND-type domain-containing protein</fullName>
    </recommendedName>
</protein>
<sequence>MQEWKYTAVVVDATKGRHLVSKAFIKAGQVLGIEAASFAVPSTETRCARCLAHSKASRCSRCKHVFYCSQKCQKNDWNDHKLECALIAAVTDATPGLASNLRTIRQVARVMPLLQLDSIQSLVSNRDYFEDAAISAFGSSALLIASALARLPDSSPWAHFKSIDPDTLVNVMCRLACNAVGIVDVEGQIDCGVGLYPSLIALVNHSCVPNCAVTFEPGSHSARLVALKDIELGEDISVSYVDSAEPWMARQGDLKRRYFFTCTCLLCKRQKMEENAAKSESQKSAIAAMEKLEMALTNQQDVESIAPKLLQLQLQQYPPLSPHILKSRQKLYNLALEKQMWLLALSVSRDMMPAMADLYPQNSPNIGLQYLAMTRLSMLVIETGAVKPRELLGWVEKAMGVLNMTLGREHPLTQEACAKREEVCAMFRLG</sequence>
<dbReference type="Gene3D" id="6.10.140.2220">
    <property type="match status" value="1"/>
</dbReference>
<evidence type="ECO:0000313" key="7">
    <source>
        <dbReference type="EMBL" id="TPX73297.1"/>
    </source>
</evidence>
<dbReference type="Gene3D" id="1.25.40.10">
    <property type="entry name" value="Tetratricopeptide repeat domain"/>
    <property type="match status" value="1"/>
</dbReference>
<organism evidence="7 8">
    <name type="scientific">Chytriomyces confervae</name>
    <dbReference type="NCBI Taxonomy" id="246404"/>
    <lineage>
        <taxon>Eukaryota</taxon>
        <taxon>Fungi</taxon>
        <taxon>Fungi incertae sedis</taxon>
        <taxon>Chytridiomycota</taxon>
        <taxon>Chytridiomycota incertae sedis</taxon>
        <taxon>Chytridiomycetes</taxon>
        <taxon>Chytridiales</taxon>
        <taxon>Chytriomycetaceae</taxon>
        <taxon>Chytriomyces</taxon>
    </lineage>
</organism>
<evidence type="ECO:0000256" key="1">
    <source>
        <dbReference type="ARBA" id="ARBA00022723"/>
    </source>
</evidence>
<dbReference type="InterPro" id="IPR046341">
    <property type="entry name" value="SET_dom_sf"/>
</dbReference>
<evidence type="ECO:0000256" key="3">
    <source>
        <dbReference type="ARBA" id="ARBA00022833"/>
    </source>
</evidence>
<dbReference type="SUPFAM" id="SSF144232">
    <property type="entry name" value="HIT/MYND zinc finger-like"/>
    <property type="match status" value="1"/>
</dbReference>
<dbReference type="InterPro" id="IPR011990">
    <property type="entry name" value="TPR-like_helical_dom_sf"/>
</dbReference>
<evidence type="ECO:0000313" key="8">
    <source>
        <dbReference type="Proteomes" id="UP000320333"/>
    </source>
</evidence>
<gene>
    <name evidence="7" type="ORF">CcCBS67573_g05424</name>
</gene>
<dbReference type="InterPro" id="IPR001214">
    <property type="entry name" value="SET_dom"/>
</dbReference>
<dbReference type="STRING" id="246404.A0A507FCJ4"/>
<keyword evidence="1" id="KW-0479">Metal-binding</keyword>
<dbReference type="PROSITE" id="PS50865">
    <property type="entry name" value="ZF_MYND_2"/>
    <property type="match status" value="1"/>
</dbReference>
<dbReference type="GO" id="GO:0008270">
    <property type="term" value="F:zinc ion binding"/>
    <property type="evidence" value="ECO:0007669"/>
    <property type="project" value="UniProtKB-KW"/>
</dbReference>
<keyword evidence="2 4" id="KW-0863">Zinc-finger</keyword>
<keyword evidence="8" id="KW-1185">Reference proteome</keyword>